<dbReference type="RefSeq" id="WP_039282911.1">
    <property type="nucleotide sequence ID" value="NZ_JTDI01000003.1"/>
</dbReference>
<accession>A0A0B1ZKX0</accession>
<comment type="caution">
    <text evidence="6">The sequence shown here is derived from an EMBL/GenBank/DDBJ whole genome shotgun (WGS) entry which is preliminary data.</text>
</comment>
<dbReference type="SUPFAM" id="SSF56425">
    <property type="entry name" value="Succinate dehydrogenase/fumarate reductase flavoprotein, catalytic domain"/>
    <property type="match status" value="1"/>
</dbReference>
<dbReference type="InterPro" id="IPR003953">
    <property type="entry name" value="FAD-dep_OxRdtase_2_FAD-bd"/>
</dbReference>
<keyword evidence="2" id="KW-0285">Flavoprotein</keyword>
<gene>
    <name evidence="6" type="ORF">LK12_09790</name>
</gene>
<evidence type="ECO:0000313" key="6">
    <source>
        <dbReference type="EMBL" id="KHK91191.1"/>
    </source>
</evidence>
<dbReference type="SUPFAM" id="SSF51905">
    <property type="entry name" value="FAD/NAD(P)-binding domain"/>
    <property type="match status" value="1"/>
</dbReference>
<dbReference type="Pfam" id="PF00890">
    <property type="entry name" value="FAD_binding_2"/>
    <property type="match status" value="1"/>
</dbReference>
<dbReference type="STRING" id="1348853.LK12_09790"/>
<feature type="domain" description="FAD-dependent oxidoreductase 2 FAD-binding" evidence="5">
    <location>
        <begin position="9"/>
        <end position="542"/>
    </location>
</feature>
<dbReference type="OrthoDB" id="3178130at2"/>
<sequence length="564" mass="61254">MAQFDETFDWVVVGSGAGSMASALLMRQAGKSVLILEKADVVGGTTCKSGGVMWVPNNRFIAEDGESDSVEAAVTYLDALQNLDGNPAPGSTPEKRRAYVTQASKMVDFLIDQGIELQRGHHNWPDYYDEMPGGFKTTRTVVAKPYNIKELGPWRKKLRKGFIEVNATLSEGMQLGHMRTNPGAKKMLAKIALRTIGDKLRGRHYTTAGACLQGRLLKAALDAGVDIRTEAPVREVLIDDAGKAVGVVTETGGKTIRIGANLGILVNAGGFAHNQAMRDKYIPGSQSKWSQTPKEDTGDMHIELERLGGVLAQMDQMVGFQMTEAPGWEKEYVMPGMQSVTGKPHAILVDQSGERYMNEGGSYELYCENMLKRNREVPAIPSWAIMDQQYAEKYQVAGKWIDKKIPKAWEGTGYLHKADTIEELAQSIGVPADKLKATVERWNTFARAGKDEDFHRGEREYDKCGYVGDPYSEAKSIGTIEKAPFYSVSCVPGDVSTYGGVVTDEYSRVLRADGAPIEGLYATGVTTASPMGNVYPGAGASVGPSMTFGWIAAKHAAGLDNQVG</sequence>
<comment type="cofactor">
    <cofactor evidence="1">
        <name>FAD</name>
        <dbReference type="ChEBI" id="CHEBI:57692"/>
    </cofactor>
</comment>
<evidence type="ECO:0000256" key="3">
    <source>
        <dbReference type="ARBA" id="ARBA00022827"/>
    </source>
</evidence>
<reference evidence="6 7" key="1">
    <citation type="submission" date="2014-10" db="EMBL/GenBank/DDBJ databases">
        <title>Genome sequence of Novosphingobium malaysiense MUSC 273(T).</title>
        <authorList>
            <person name="Lee L.-H."/>
        </authorList>
    </citation>
    <scope>NUCLEOTIDE SEQUENCE [LARGE SCALE GENOMIC DNA]</scope>
    <source>
        <strain evidence="6 7">MUSC 273</strain>
    </source>
</reference>
<evidence type="ECO:0000256" key="1">
    <source>
        <dbReference type="ARBA" id="ARBA00001974"/>
    </source>
</evidence>
<dbReference type="PANTHER" id="PTHR43400">
    <property type="entry name" value="FUMARATE REDUCTASE"/>
    <property type="match status" value="1"/>
</dbReference>
<protein>
    <submittedName>
        <fullName evidence="6">3-ketosteroid-delta-1-dehydrogenase</fullName>
    </submittedName>
</protein>
<dbReference type="InterPro" id="IPR036188">
    <property type="entry name" value="FAD/NAD-bd_sf"/>
</dbReference>
<dbReference type="GO" id="GO:0016491">
    <property type="term" value="F:oxidoreductase activity"/>
    <property type="evidence" value="ECO:0007669"/>
    <property type="project" value="UniProtKB-KW"/>
</dbReference>
<evidence type="ECO:0000256" key="2">
    <source>
        <dbReference type="ARBA" id="ARBA00022630"/>
    </source>
</evidence>
<dbReference type="Proteomes" id="UP000031057">
    <property type="component" value="Unassembled WGS sequence"/>
</dbReference>
<dbReference type="PANTHER" id="PTHR43400:SF10">
    <property type="entry name" value="3-OXOSTEROID 1-DEHYDROGENASE"/>
    <property type="match status" value="1"/>
</dbReference>
<dbReference type="Gene3D" id="3.90.700.10">
    <property type="entry name" value="Succinate dehydrogenase/fumarate reductase flavoprotein, catalytic domain"/>
    <property type="match status" value="1"/>
</dbReference>
<keyword evidence="7" id="KW-1185">Reference proteome</keyword>
<evidence type="ECO:0000256" key="4">
    <source>
        <dbReference type="ARBA" id="ARBA00023002"/>
    </source>
</evidence>
<dbReference type="Gene3D" id="3.50.50.60">
    <property type="entry name" value="FAD/NAD(P)-binding domain"/>
    <property type="match status" value="2"/>
</dbReference>
<dbReference type="GO" id="GO:0008202">
    <property type="term" value="P:steroid metabolic process"/>
    <property type="evidence" value="ECO:0007669"/>
    <property type="project" value="UniProtKB-ARBA"/>
</dbReference>
<organism evidence="6 7">
    <name type="scientific">Novosphingobium malaysiense</name>
    <dbReference type="NCBI Taxonomy" id="1348853"/>
    <lineage>
        <taxon>Bacteria</taxon>
        <taxon>Pseudomonadati</taxon>
        <taxon>Pseudomonadota</taxon>
        <taxon>Alphaproteobacteria</taxon>
        <taxon>Sphingomonadales</taxon>
        <taxon>Sphingomonadaceae</taxon>
        <taxon>Novosphingobium</taxon>
    </lineage>
</organism>
<name>A0A0B1ZKX0_9SPHN</name>
<dbReference type="InterPro" id="IPR050315">
    <property type="entry name" value="FAD-oxidoreductase_2"/>
</dbReference>
<dbReference type="InterPro" id="IPR027477">
    <property type="entry name" value="Succ_DH/fumarate_Rdtase_cat_sf"/>
</dbReference>
<keyword evidence="3" id="KW-0274">FAD</keyword>
<proteinExistence type="predicted"/>
<dbReference type="AlphaFoldDB" id="A0A0B1ZKX0"/>
<evidence type="ECO:0000313" key="7">
    <source>
        <dbReference type="Proteomes" id="UP000031057"/>
    </source>
</evidence>
<evidence type="ECO:0000259" key="5">
    <source>
        <dbReference type="Pfam" id="PF00890"/>
    </source>
</evidence>
<dbReference type="EMBL" id="JTDI01000003">
    <property type="protein sequence ID" value="KHK91191.1"/>
    <property type="molecule type" value="Genomic_DNA"/>
</dbReference>
<keyword evidence="4" id="KW-0560">Oxidoreductase</keyword>